<dbReference type="EMBL" id="FCNX02000001">
    <property type="protein sequence ID" value="SAK42464.1"/>
    <property type="molecule type" value="Genomic_DNA"/>
</dbReference>
<sequence length="70" mass="7753">MTVHANDGAEVVSELELDTDRPSVLDVADALFTLLAELNRSAGFTDDKVRAEKRHVTRLETTVSQRKQKG</sequence>
<dbReference type="Proteomes" id="UP000054903">
    <property type="component" value="Unassembled WGS sequence"/>
</dbReference>
<evidence type="ECO:0000313" key="1">
    <source>
        <dbReference type="EMBL" id="SAK42464.1"/>
    </source>
</evidence>
<name>A0A157ZAC4_9BURK</name>
<gene>
    <name evidence="1" type="ORF">AWB77_00456</name>
</gene>
<protein>
    <submittedName>
        <fullName evidence="1">Uncharacterized protein</fullName>
    </submittedName>
</protein>
<reference evidence="1" key="1">
    <citation type="submission" date="2016-01" db="EMBL/GenBank/DDBJ databases">
        <authorList>
            <person name="Peeters C."/>
        </authorList>
    </citation>
    <scope>NUCLEOTIDE SEQUENCE</scope>
    <source>
        <strain evidence="1">LMG 29320</strain>
    </source>
</reference>
<comment type="caution">
    <text evidence="1">The sequence shown here is derived from an EMBL/GenBank/DDBJ whole genome shotgun (WGS) entry which is preliminary data.</text>
</comment>
<dbReference type="AlphaFoldDB" id="A0A157ZAC4"/>
<proteinExistence type="predicted"/>
<organism evidence="1 2">
    <name type="scientific">Caballeronia fortuita</name>
    <dbReference type="NCBI Taxonomy" id="1777138"/>
    <lineage>
        <taxon>Bacteria</taxon>
        <taxon>Pseudomonadati</taxon>
        <taxon>Pseudomonadota</taxon>
        <taxon>Betaproteobacteria</taxon>
        <taxon>Burkholderiales</taxon>
        <taxon>Burkholderiaceae</taxon>
        <taxon>Caballeronia</taxon>
    </lineage>
</organism>
<accession>A0A157ZAC4</accession>
<evidence type="ECO:0000313" key="2">
    <source>
        <dbReference type="Proteomes" id="UP000054903"/>
    </source>
</evidence>
<keyword evidence="2" id="KW-1185">Reference proteome</keyword>